<organism evidence="1">
    <name type="scientific">Hexamita inflata</name>
    <dbReference type="NCBI Taxonomy" id="28002"/>
    <lineage>
        <taxon>Eukaryota</taxon>
        <taxon>Metamonada</taxon>
        <taxon>Diplomonadida</taxon>
        <taxon>Hexamitidae</taxon>
        <taxon>Hexamitinae</taxon>
        <taxon>Hexamita</taxon>
    </lineage>
</organism>
<keyword evidence="3" id="KW-1185">Reference proteome</keyword>
<dbReference type="EMBL" id="CATOUU010000831">
    <property type="protein sequence ID" value="CAI9952231.1"/>
    <property type="molecule type" value="Genomic_DNA"/>
</dbReference>
<dbReference type="AlphaFoldDB" id="A0AA86Q4Z6"/>
<dbReference type="Proteomes" id="UP001642409">
    <property type="component" value="Unassembled WGS sequence"/>
</dbReference>
<accession>A0AA86Q4Z6</accession>
<evidence type="ECO:0000313" key="1">
    <source>
        <dbReference type="EMBL" id="CAI9952231.1"/>
    </source>
</evidence>
<comment type="caution">
    <text evidence="1">The sequence shown here is derived from an EMBL/GenBank/DDBJ whole genome shotgun (WGS) entry which is preliminary data.</text>
</comment>
<evidence type="ECO:0000313" key="2">
    <source>
        <dbReference type="EMBL" id="CAL5982249.1"/>
    </source>
</evidence>
<dbReference type="EMBL" id="CAXDID020000014">
    <property type="protein sequence ID" value="CAL5982249.1"/>
    <property type="molecule type" value="Genomic_DNA"/>
</dbReference>
<sequence length="444" mass="51749">MNWIAGPLSFPLLESIRSLEALNDKLIIFSPCEQITGMLNQQVKALVYCTERNVIDLELNTTDIKRLCVLYIIPIQFAERLFIQQILVLNQIQQFFSQYQQAIIKTNETIEFRIMSSVHDFKLYKHLQFKVKVNISKPNKQIMYLKYESHAVNNVQKAEEKINIIKQIIQPRTLIIVRQQSEMTRITKDIKADTLVASDWYVNQIVIMANLKAKSLVTEKQSYQFKNFEQIIIYSVFSDLEVEDIVLGAECPVYSFEKVKFGQLVETFISISNQQQIKHSNTEEAGVQLNDLRFQKFINFNAMKVFTPEKQKFVYTTRWDLFKFSDQVLNFILNKFNNVTKFQQLALRYTLQNEITVIERNEWTGRGKKVGLILFCIEMLVRGHTISIFNTDEILETVLQFGNENGFESKIKICQSLTEIGNYFIAIVKQKPKIKGIAGIILIE</sequence>
<evidence type="ECO:0000313" key="3">
    <source>
        <dbReference type="Proteomes" id="UP001642409"/>
    </source>
</evidence>
<reference evidence="2 3" key="2">
    <citation type="submission" date="2024-07" db="EMBL/GenBank/DDBJ databases">
        <authorList>
            <person name="Akdeniz Z."/>
        </authorList>
    </citation>
    <scope>NUCLEOTIDE SEQUENCE [LARGE SCALE GENOMIC DNA]</scope>
</reference>
<reference evidence="1" key="1">
    <citation type="submission" date="2023-06" db="EMBL/GenBank/DDBJ databases">
        <authorList>
            <person name="Kurt Z."/>
        </authorList>
    </citation>
    <scope>NUCLEOTIDE SEQUENCE</scope>
</reference>
<protein>
    <submittedName>
        <fullName evidence="2">Hypothetical_protein</fullName>
    </submittedName>
</protein>
<proteinExistence type="predicted"/>
<name>A0AA86Q4Z6_9EUKA</name>
<gene>
    <name evidence="1" type="ORF">HINF_LOCUS39876</name>
    <name evidence="2" type="ORF">HINF_LOCUS7049</name>
</gene>